<accession>A0A249E090</accession>
<evidence type="ECO:0000313" key="12">
    <source>
        <dbReference type="Proteomes" id="UP000216438"/>
    </source>
</evidence>
<dbReference type="OrthoDB" id="9775513at2"/>
<dbReference type="PANTHER" id="PTHR30386:SF27">
    <property type="entry name" value="MEMBRANE FUSION PROTEIN (MFP) FAMILY PROTEIN"/>
    <property type="match status" value="1"/>
</dbReference>
<evidence type="ECO:0000256" key="1">
    <source>
        <dbReference type="ARBA" id="ARBA00004377"/>
    </source>
</evidence>
<dbReference type="PRINTS" id="PR01490">
    <property type="entry name" value="RTXTOXIND"/>
</dbReference>
<dbReference type="NCBIfam" id="TIGR01843">
    <property type="entry name" value="type_I_hlyD"/>
    <property type="match status" value="1"/>
</dbReference>
<evidence type="ECO:0000313" key="11">
    <source>
        <dbReference type="EMBL" id="ASX26750.1"/>
    </source>
</evidence>
<name>A0A249E090_9ENTR</name>
<evidence type="ECO:0000256" key="4">
    <source>
        <dbReference type="ARBA" id="ARBA00022475"/>
    </source>
</evidence>
<proteinExistence type="inferred from homology"/>
<evidence type="ECO:0000256" key="6">
    <source>
        <dbReference type="ARBA" id="ARBA00022692"/>
    </source>
</evidence>
<dbReference type="InterPro" id="IPR010129">
    <property type="entry name" value="T1SS_HlyD"/>
</dbReference>
<dbReference type="InterPro" id="IPR058982">
    <property type="entry name" value="Beta-barrel_AprE"/>
</dbReference>
<reference evidence="11 12" key="2">
    <citation type="submission" date="2017-09" db="EMBL/GenBank/DDBJ databases">
        <title>The genome of whitefly Bemisia tabaci, a global crop pest, provides novel insights into virus transmission, host adaptation and insecticide resistance.</title>
        <authorList>
            <person name="Kaur N."/>
            <person name="Kliot A."/>
            <person name="Pinheiro P.V."/>
            <person name="Luan J."/>
            <person name="Zheng Y."/>
            <person name="Liu W."/>
            <person name="Sun H."/>
            <person name="Yang X."/>
            <person name="Xu Y."/>
            <person name="Luo Y."/>
            <person name="Kruse A."/>
            <person name="Fisher T.W."/>
            <person name="Nelson D.R."/>
            <person name="Elimelech M."/>
            <person name="MacCoss M."/>
            <person name="Johnson R."/>
            <person name="Cohen E."/>
            <person name="Hunter W.B."/>
            <person name="Brown J.K."/>
            <person name="Jander G."/>
            <person name="Cilia M."/>
            <person name="Douglas A.E."/>
            <person name="Ghanim M."/>
            <person name="Simmons A.M."/>
            <person name="Wintermantel W.M."/>
            <person name="Ling K.-S."/>
            <person name="Fei Z."/>
        </authorList>
    </citation>
    <scope>NUCLEOTIDE SEQUENCE [LARGE SCALE GENOMIC DNA]</scope>
    <source>
        <strain evidence="11 12">MEAM1</strain>
    </source>
</reference>
<dbReference type="GO" id="GO:0009306">
    <property type="term" value="P:protein secretion"/>
    <property type="evidence" value="ECO:0007669"/>
    <property type="project" value="InterPro"/>
</dbReference>
<feature type="domain" description="AprE-like beta-barrel" evidence="10">
    <location>
        <begin position="346"/>
        <end position="435"/>
    </location>
</feature>
<dbReference type="PROSITE" id="PS00543">
    <property type="entry name" value="HLYD_FAMILY"/>
    <property type="match status" value="1"/>
</dbReference>
<keyword evidence="6 9" id="KW-0812">Transmembrane</keyword>
<comment type="similarity">
    <text evidence="2 9">Belongs to the membrane fusion protein (MFP) (TC 8.A.1) family.</text>
</comment>
<dbReference type="Gene3D" id="2.40.50.100">
    <property type="match status" value="1"/>
</dbReference>
<feature type="transmembrane region" description="Helical" evidence="9">
    <location>
        <begin position="49"/>
        <end position="66"/>
    </location>
</feature>
<dbReference type="InterPro" id="IPR006144">
    <property type="entry name" value="Secretion_HlyD_CS"/>
</dbReference>
<dbReference type="GO" id="GO:0005886">
    <property type="term" value="C:plasma membrane"/>
    <property type="evidence" value="ECO:0007669"/>
    <property type="project" value="UniProtKB-SubCell"/>
</dbReference>
<dbReference type="InterPro" id="IPR050739">
    <property type="entry name" value="MFP"/>
</dbReference>
<dbReference type="Proteomes" id="UP000216438">
    <property type="component" value="Chromosome"/>
</dbReference>
<dbReference type="Gene3D" id="2.40.30.170">
    <property type="match status" value="1"/>
</dbReference>
<evidence type="ECO:0000256" key="2">
    <source>
        <dbReference type="ARBA" id="ARBA00009477"/>
    </source>
</evidence>
<reference evidence="12" key="1">
    <citation type="submission" date="2016-06" db="EMBL/GenBank/DDBJ databases">
        <authorList>
            <person name="Chen W."/>
            <person name="Hasegawa D.K."/>
        </authorList>
    </citation>
    <scope>NUCLEOTIDE SEQUENCE [LARGE SCALE GENOMIC DNA]</scope>
    <source>
        <strain evidence="12">MEAM1</strain>
    </source>
</reference>
<dbReference type="PANTHER" id="PTHR30386">
    <property type="entry name" value="MEMBRANE FUSION SUBUNIT OF EMRAB-TOLC MULTIDRUG EFFLUX PUMP"/>
    <property type="match status" value="1"/>
</dbReference>
<keyword evidence="8 9" id="KW-0472">Membrane</keyword>
<dbReference type="AlphaFoldDB" id="A0A249E090"/>
<evidence type="ECO:0000256" key="9">
    <source>
        <dbReference type="RuleBase" id="RU365093"/>
    </source>
</evidence>
<dbReference type="RefSeq" id="WP_046493526.1">
    <property type="nucleotide sequence ID" value="NZ_CP016303.1"/>
</dbReference>
<sequence>MKFLQAFYQKMMKWREKEKKVQLNRDEYDFLPAYLEIIERPAAPWARRTAWLILGFLLLVLLWSIIGKLDIHATALGKVIVSDRTKVIQSLDPGTVIAINVRDGQKVKAGQVLLELNPVGIDTEVLKVSEQLAHRRLEKARLTALLTSAPLSHFSPPADTEELIEASRALLQREFDEVNAELERQDMKIAVNQTNDESVQEQISNQKTLIQNIEQRLKALRTLAKTQSIAKIDLLEKEKEWLNGKALLSEMQGKQKILLSEKQSYLQEKQRYMAEKKRDYRERLNKVQENISQLKQEKIKLMDRQRLQMLRSPIDGVVQELSVHTLEGVVSSAQKLMSIVPEDTHLEIEAMVLNKDIGFVLPGQTVEVKVDSFPYTRYGTLKGEVKHVSLDAVEDQKQGLIFPTRIKLMDDTLKVDGQLVRLSAGMSVNAEIKTGKRRVIDYLLSPLQQYQSEAMRER</sequence>
<organism evidence="11 12">
    <name type="scientific">Candidatus Hamiltonella defensa</name>
    <name type="common">Bemisia tabaci</name>
    <dbReference type="NCBI Taxonomy" id="672795"/>
    <lineage>
        <taxon>Bacteria</taxon>
        <taxon>Pseudomonadati</taxon>
        <taxon>Pseudomonadota</taxon>
        <taxon>Gammaproteobacteria</taxon>
        <taxon>Enterobacterales</taxon>
        <taxon>Enterobacteriaceae</taxon>
        <taxon>aphid secondary symbionts</taxon>
        <taxon>Candidatus Williamhamiltonella</taxon>
    </lineage>
</organism>
<evidence type="ECO:0000256" key="3">
    <source>
        <dbReference type="ARBA" id="ARBA00022448"/>
    </source>
</evidence>
<keyword evidence="4 9" id="KW-1003">Cell membrane</keyword>
<protein>
    <recommendedName>
        <fullName evidence="9">Membrane fusion protein (MFP) family protein</fullName>
    </recommendedName>
</protein>
<evidence type="ECO:0000259" key="10">
    <source>
        <dbReference type="Pfam" id="PF26002"/>
    </source>
</evidence>
<dbReference type="EMBL" id="CP016303">
    <property type="protein sequence ID" value="ASX26750.1"/>
    <property type="molecule type" value="Genomic_DNA"/>
</dbReference>
<keyword evidence="3 9" id="KW-0813">Transport</keyword>
<dbReference type="Pfam" id="PF26002">
    <property type="entry name" value="Beta-barrel_AprE"/>
    <property type="match status" value="1"/>
</dbReference>
<evidence type="ECO:0000256" key="7">
    <source>
        <dbReference type="ARBA" id="ARBA00022989"/>
    </source>
</evidence>
<comment type="subcellular location">
    <subcellularLocation>
        <location evidence="1 9">Cell inner membrane</location>
        <topology evidence="1 9">Single-pass membrane protein</topology>
    </subcellularLocation>
</comment>
<keyword evidence="5 9" id="KW-0997">Cell inner membrane</keyword>
<evidence type="ECO:0000256" key="8">
    <source>
        <dbReference type="ARBA" id="ARBA00023136"/>
    </source>
</evidence>
<evidence type="ECO:0000256" key="5">
    <source>
        <dbReference type="ARBA" id="ARBA00022519"/>
    </source>
</evidence>
<keyword evidence="7 9" id="KW-1133">Transmembrane helix</keyword>
<gene>
    <name evidence="11" type="ORF">BA171_06910</name>
</gene>